<comment type="caution">
    <text evidence="2">The sequence shown here is derived from an EMBL/GenBank/DDBJ whole genome shotgun (WGS) entry which is preliminary data.</text>
</comment>
<proteinExistence type="predicted"/>
<reference evidence="3" key="1">
    <citation type="journal article" date="2019" name="Int. J. Syst. Evol. Microbiol.">
        <title>The Global Catalogue of Microorganisms (GCM) 10K type strain sequencing project: providing services to taxonomists for standard genome sequencing and annotation.</title>
        <authorList>
            <consortium name="The Broad Institute Genomics Platform"/>
            <consortium name="The Broad Institute Genome Sequencing Center for Infectious Disease"/>
            <person name="Wu L."/>
            <person name="Ma J."/>
        </authorList>
    </citation>
    <scope>NUCLEOTIDE SEQUENCE [LARGE SCALE GENOMIC DNA]</scope>
    <source>
        <strain evidence="3">CGMCC 1.12778</strain>
    </source>
</reference>
<keyword evidence="3" id="KW-1185">Reference proteome</keyword>
<dbReference type="Proteomes" id="UP000643279">
    <property type="component" value="Unassembled WGS sequence"/>
</dbReference>
<evidence type="ECO:0000313" key="2">
    <source>
        <dbReference type="EMBL" id="GGH98532.1"/>
    </source>
</evidence>
<accession>A0ABQ2AV21</accession>
<organism evidence="2 3">
    <name type="scientific">Arthrobacter liuii</name>
    <dbReference type="NCBI Taxonomy" id="1476996"/>
    <lineage>
        <taxon>Bacteria</taxon>
        <taxon>Bacillati</taxon>
        <taxon>Actinomycetota</taxon>
        <taxon>Actinomycetes</taxon>
        <taxon>Micrococcales</taxon>
        <taxon>Micrococcaceae</taxon>
        <taxon>Arthrobacter</taxon>
    </lineage>
</organism>
<evidence type="ECO:0000256" key="1">
    <source>
        <dbReference type="SAM" id="MobiDB-lite"/>
    </source>
</evidence>
<protein>
    <submittedName>
        <fullName evidence="2">Uncharacterized protein</fullName>
    </submittedName>
</protein>
<dbReference type="RefSeq" id="WP_229748506.1">
    <property type="nucleotide sequence ID" value="NZ_BMFW01000017.1"/>
</dbReference>
<sequence>MPTVEFSPTPGQEPKEQGQGPAAGHGPGRPQGIRRQAETIIDTVIQSGPVRDREQLAVYVEMFPDQPEVAVARFLQEVRPRIADYTDPVI</sequence>
<name>A0ABQ2AV21_9MICC</name>
<dbReference type="EMBL" id="BMFW01000017">
    <property type="protein sequence ID" value="GGH98532.1"/>
    <property type="molecule type" value="Genomic_DNA"/>
</dbReference>
<feature type="region of interest" description="Disordered" evidence="1">
    <location>
        <begin position="1"/>
        <end position="34"/>
    </location>
</feature>
<evidence type="ECO:0000313" key="3">
    <source>
        <dbReference type="Proteomes" id="UP000643279"/>
    </source>
</evidence>
<gene>
    <name evidence="2" type="ORF">GCM10007170_31290</name>
</gene>